<evidence type="ECO:0000313" key="1">
    <source>
        <dbReference type="EMBL" id="MBK1632153.1"/>
    </source>
</evidence>
<sequence length="63" mass="6882">MLVVTDVTAVAVRTATDSDWLDLKDPVIYRSARVAGADLIVTPIAMTSDAASFHCYLPQKSWQ</sequence>
<evidence type="ECO:0000313" key="2">
    <source>
        <dbReference type="Proteomes" id="UP000748752"/>
    </source>
</evidence>
<comment type="caution">
    <text evidence="1">The sequence shown here is derived from an EMBL/GenBank/DDBJ whole genome shotgun (WGS) entry which is preliminary data.</text>
</comment>
<dbReference type="RefSeq" id="WP_200239439.1">
    <property type="nucleotide sequence ID" value="NZ_NRRV01000040.1"/>
</dbReference>
<organism evidence="1 2">
    <name type="scientific">Thiohalocapsa halophila</name>
    <dbReference type="NCBI Taxonomy" id="69359"/>
    <lineage>
        <taxon>Bacteria</taxon>
        <taxon>Pseudomonadati</taxon>
        <taxon>Pseudomonadota</taxon>
        <taxon>Gammaproteobacteria</taxon>
        <taxon>Chromatiales</taxon>
        <taxon>Chromatiaceae</taxon>
        <taxon>Thiohalocapsa</taxon>
    </lineage>
</organism>
<name>A0ABS1CJZ0_9GAMM</name>
<dbReference type="Proteomes" id="UP000748752">
    <property type="component" value="Unassembled WGS sequence"/>
</dbReference>
<gene>
    <name evidence="1" type="ORF">CKO31_15690</name>
</gene>
<accession>A0ABS1CJZ0</accession>
<protein>
    <submittedName>
        <fullName evidence="1">Uncharacterized protein</fullName>
    </submittedName>
</protein>
<reference evidence="1 2" key="1">
    <citation type="journal article" date="2020" name="Microorganisms">
        <title>Osmotic Adaptation and Compatible Solute Biosynthesis of Phototrophic Bacteria as Revealed from Genome Analyses.</title>
        <authorList>
            <person name="Imhoff J.F."/>
            <person name="Rahn T."/>
            <person name="Kunzel S."/>
            <person name="Keller A."/>
            <person name="Neulinger S.C."/>
        </authorList>
    </citation>
    <scope>NUCLEOTIDE SEQUENCE [LARGE SCALE GENOMIC DNA]</scope>
    <source>
        <strain evidence="1 2">DSM 6210</strain>
    </source>
</reference>
<proteinExistence type="predicted"/>
<keyword evidence="2" id="KW-1185">Reference proteome</keyword>
<dbReference type="EMBL" id="NRRV01000040">
    <property type="protein sequence ID" value="MBK1632153.1"/>
    <property type="molecule type" value="Genomic_DNA"/>
</dbReference>